<proteinExistence type="predicted"/>
<evidence type="ECO:0000313" key="13">
    <source>
        <dbReference type="EMBL" id="CAF3027244.1"/>
    </source>
</evidence>
<dbReference type="PROSITE" id="PS50023">
    <property type="entry name" value="LIM_DOMAIN_2"/>
    <property type="match status" value="2"/>
</dbReference>
<evidence type="ECO:0000313" key="14">
    <source>
        <dbReference type="Proteomes" id="UP000675881"/>
    </source>
</evidence>
<dbReference type="PROSITE" id="PS50071">
    <property type="entry name" value="HOMEOBOX_2"/>
    <property type="match status" value="1"/>
</dbReference>
<dbReference type="CDD" id="cd00086">
    <property type="entry name" value="homeodomain"/>
    <property type="match status" value="1"/>
</dbReference>
<dbReference type="SUPFAM" id="SSF46689">
    <property type="entry name" value="Homeodomain-like"/>
    <property type="match status" value="1"/>
</dbReference>
<dbReference type="GO" id="GO:0030182">
    <property type="term" value="P:neuron differentiation"/>
    <property type="evidence" value="ECO:0007669"/>
    <property type="project" value="TreeGrafter"/>
</dbReference>
<comment type="subcellular location">
    <subcellularLocation>
        <location evidence="1 9 11">Nucleus</location>
    </subcellularLocation>
</comment>
<organism evidence="13 14">
    <name type="scientific">Lepeophtheirus salmonis</name>
    <name type="common">Salmon louse</name>
    <name type="synonym">Caligus salmonis</name>
    <dbReference type="NCBI Taxonomy" id="72036"/>
    <lineage>
        <taxon>Eukaryota</taxon>
        <taxon>Metazoa</taxon>
        <taxon>Ecdysozoa</taxon>
        <taxon>Arthropoda</taxon>
        <taxon>Crustacea</taxon>
        <taxon>Multicrustacea</taxon>
        <taxon>Hexanauplia</taxon>
        <taxon>Copepoda</taxon>
        <taxon>Siphonostomatoida</taxon>
        <taxon>Caligidae</taxon>
        <taxon>Lepeophtheirus</taxon>
    </lineage>
</organism>
<feature type="compositionally biased region" description="Low complexity" evidence="12">
    <location>
        <begin position="233"/>
        <end position="252"/>
    </location>
</feature>
<dbReference type="Pfam" id="PF00046">
    <property type="entry name" value="Homeodomain"/>
    <property type="match status" value="1"/>
</dbReference>
<dbReference type="GO" id="GO:0046872">
    <property type="term" value="F:metal ion binding"/>
    <property type="evidence" value="ECO:0007669"/>
    <property type="project" value="UniProtKB-KW"/>
</dbReference>
<dbReference type="SMART" id="SM00132">
    <property type="entry name" value="LIM"/>
    <property type="match status" value="2"/>
</dbReference>
<gene>
    <name evidence="13" type="ORF">LSAA_13701</name>
</gene>
<evidence type="ECO:0000256" key="3">
    <source>
        <dbReference type="ARBA" id="ARBA00022737"/>
    </source>
</evidence>
<evidence type="ECO:0000256" key="4">
    <source>
        <dbReference type="ARBA" id="ARBA00022833"/>
    </source>
</evidence>
<accession>A0A7R8D4V4</accession>
<dbReference type="InterPro" id="IPR001356">
    <property type="entry name" value="HD"/>
</dbReference>
<dbReference type="EMBL" id="HG994587">
    <property type="protein sequence ID" value="CAF3027244.1"/>
    <property type="molecule type" value="Genomic_DNA"/>
</dbReference>
<reference evidence="13" key="1">
    <citation type="submission" date="2021-02" db="EMBL/GenBank/DDBJ databases">
        <authorList>
            <person name="Bekaert M."/>
        </authorList>
    </citation>
    <scope>NUCLEOTIDE SEQUENCE</scope>
    <source>
        <strain evidence="13">IoA-00</strain>
    </source>
</reference>
<dbReference type="InterPro" id="IPR050453">
    <property type="entry name" value="LIM_Homeobox_TF"/>
</dbReference>
<dbReference type="Gene3D" id="1.10.10.60">
    <property type="entry name" value="Homeodomain-like"/>
    <property type="match status" value="1"/>
</dbReference>
<dbReference type="Gene3D" id="2.10.110.10">
    <property type="entry name" value="Cysteine Rich Protein"/>
    <property type="match status" value="2"/>
</dbReference>
<keyword evidence="7 9" id="KW-0371">Homeobox</keyword>
<name>A0A7R8D4V4_LEPSM</name>
<dbReference type="PANTHER" id="PTHR24208">
    <property type="entry name" value="LIM/HOMEOBOX PROTEIN LHX"/>
    <property type="match status" value="1"/>
</dbReference>
<evidence type="ECO:0000256" key="8">
    <source>
        <dbReference type="ARBA" id="ARBA00023242"/>
    </source>
</evidence>
<evidence type="ECO:0000256" key="5">
    <source>
        <dbReference type="ARBA" id="ARBA00023038"/>
    </source>
</evidence>
<keyword evidence="5 10" id="KW-0440">LIM domain</keyword>
<protein>
    <submittedName>
        <fullName evidence="13">LHX6_8</fullName>
    </submittedName>
</protein>
<keyword evidence="2 10" id="KW-0479">Metal-binding</keyword>
<keyword evidence="6 9" id="KW-0238">DNA-binding</keyword>
<evidence type="ECO:0000256" key="9">
    <source>
        <dbReference type="PROSITE-ProRule" id="PRU00108"/>
    </source>
</evidence>
<sequence>MCAEESRSLLMMDYLPIPHHPHPEADSPPSSWDLKGDGAPSELCSGCGVIINDQYILQVAGQSWHSTCLRCSVCQEILDSHSSCFIKDDVLFCKLDYARTFGSKCYKCSRNICPSDWVRKAREQIYHLACFSCDGCKRQLSTGEEFGIFDGRVLCKSHFLELRDGISSSSDEKDQIQILQANFQIDSNPDGQDLERIAQITGLSKRVTQVWFQNCRARQKKFSGPGNGKRGKSSSSSSSSSLSVPLSDCSPSHMGEESSTLCPSSQQLDIHVNMYPSYRSPSESDSMGKGFHGAHARRGLSKPWTILIVPSTLTSVISFNINFDDL</sequence>
<dbReference type="Proteomes" id="UP000675881">
    <property type="component" value="Chromosome 8"/>
</dbReference>
<dbReference type="GO" id="GO:0005634">
    <property type="term" value="C:nucleus"/>
    <property type="evidence" value="ECO:0007669"/>
    <property type="project" value="UniProtKB-SubCell"/>
</dbReference>
<dbReference type="GO" id="GO:0000981">
    <property type="term" value="F:DNA-binding transcription factor activity, RNA polymerase II-specific"/>
    <property type="evidence" value="ECO:0007669"/>
    <property type="project" value="TreeGrafter"/>
</dbReference>
<keyword evidence="4 10" id="KW-0862">Zinc</keyword>
<dbReference type="Pfam" id="PF00412">
    <property type="entry name" value="LIM"/>
    <property type="match status" value="2"/>
</dbReference>
<dbReference type="InterPro" id="IPR001781">
    <property type="entry name" value="Znf_LIM"/>
</dbReference>
<dbReference type="OrthoDB" id="10068367at2759"/>
<feature type="region of interest" description="Disordered" evidence="12">
    <location>
        <begin position="220"/>
        <end position="264"/>
    </location>
</feature>
<keyword evidence="3" id="KW-0677">Repeat</keyword>
<evidence type="ECO:0000256" key="10">
    <source>
        <dbReference type="PROSITE-ProRule" id="PRU00125"/>
    </source>
</evidence>
<dbReference type="PANTHER" id="PTHR24208:SF127">
    <property type="entry name" value="LIM_HOMEOBOX PROTEIN AWH"/>
    <property type="match status" value="1"/>
</dbReference>
<keyword evidence="8 9" id="KW-0539">Nucleus</keyword>
<dbReference type="InterPro" id="IPR009057">
    <property type="entry name" value="Homeodomain-like_sf"/>
</dbReference>
<dbReference type="AlphaFoldDB" id="A0A7R8D4V4"/>
<dbReference type="SUPFAM" id="SSF57716">
    <property type="entry name" value="Glucocorticoid receptor-like (DNA-binding domain)"/>
    <property type="match status" value="2"/>
</dbReference>
<evidence type="ECO:0000256" key="6">
    <source>
        <dbReference type="ARBA" id="ARBA00023125"/>
    </source>
</evidence>
<evidence type="ECO:0000256" key="7">
    <source>
        <dbReference type="ARBA" id="ARBA00023155"/>
    </source>
</evidence>
<dbReference type="CDD" id="cd09379">
    <property type="entry name" value="LIM2_AWH"/>
    <property type="match status" value="1"/>
</dbReference>
<keyword evidence="14" id="KW-1185">Reference proteome</keyword>
<evidence type="ECO:0000256" key="12">
    <source>
        <dbReference type="SAM" id="MobiDB-lite"/>
    </source>
</evidence>
<dbReference type="PROSITE" id="PS00478">
    <property type="entry name" value="LIM_DOMAIN_1"/>
    <property type="match status" value="2"/>
</dbReference>
<evidence type="ECO:0000256" key="1">
    <source>
        <dbReference type="ARBA" id="ARBA00004123"/>
    </source>
</evidence>
<feature type="DNA-binding region" description="Homeobox" evidence="9">
    <location>
        <begin position="174"/>
        <end position="223"/>
    </location>
</feature>
<dbReference type="GO" id="GO:0000977">
    <property type="term" value="F:RNA polymerase II transcription regulatory region sequence-specific DNA binding"/>
    <property type="evidence" value="ECO:0007669"/>
    <property type="project" value="TreeGrafter"/>
</dbReference>
<dbReference type="SMART" id="SM00389">
    <property type="entry name" value="HOX"/>
    <property type="match status" value="1"/>
</dbReference>
<evidence type="ECO:0000256" key="11">
    <source>
        <dbReference type="RuleBase" id="RU000682"/>
    </source>
</evidence>
<evidence type="ECO:0000256" key="2">
    <source>
        <dbReference type="ARBA" id="ARBA00022723"/>
    </source>
</evidence>